<name>A0AAE3QPH5_9BACT</name>
<evidence type="ECO:0000313" key="2">
    <source>
        <dbReference type="Proteomes" id="UP001241110"/>
    </source>
</evidence>
<dbReference type="Pfam" id="PF17963">
    <property type="entry name" value="Big_9"/>
    <property type="match status" value="1"/>
</dbReference>
<dbReference type="AlphaFoldDB" id="A0AAE3QPH5"/>
<evidence type="ECO:0000313" key="1">
    <source>
        <dbReference type="EMBL" id="MDJ1482496.1"/>
    </source>
</evidence>
<protein>
    <submittedName>
        <fullName evidence="1">Ig-like domain-containing protein</fullName>
    </submittedName>
</protein>
<dbReference type="Gene3D" id="2.60.40.3440">
    <property type="match status" value="1"/>
</dbReference>
<gene>
    <name evidence="1" type="ORF">QNI16_18475</name>
</gene>
<dbReference type="PROSITE" id="PS51257">
    <property type="entry name" value="PROKAR_LIPOPROTEIN"/>
    <property type="match status" value="1"/>
</dbReference>
<accession>A0AAE3QPH5</accession>
<dbReference type="EMBL" id="JASJOS010000008">
    <property type="protein sequence ID" value="MDJ1482496.1"/>
    <property type="molecule type" value="Genomic_DNA"/>
</dbReference>
<dbReference type="Proteomes" id="UP001241110">
    <property type="component" value="Unassembled WGS sequence"/>
</dbReference>
<dbReference type="RefSeq" id="WP_313981712.1">
    <property type="nucleotide sequence ID" value="NZ_JASJOS010000008.1"/>
</dbReference>
<reference evidence="1" key="1">
    <citation type="submission" date="2023-05" db="EMBL/GenBank/DDBJ databases">
        <authorList>
            <person name="Zhang X."/>
        </authorList>
    </citation>
    <scope>NUCLEOTIDE SEQUENCE</scope>
    <source>
        <strain evidence="1">YF14B1</strain>
    </source>
</reference>
<sequence>MKRSLRRLGALTGSLVLLFLLGGCTTPEDIIPGSTDNFELYEDDVYAFGGGGIIRMDPLGNDSLKTAVTVTFGQPVHGTLSVQPDGDTYYQPDTGFFGTDSLTYQACSESTCKTQKIRLHIEVPLDPNNCTNVVRADSLQTTRNTPKGIRIFENDIICPMAGRSVYAPKLGTFRTIEYAGSYKNTIYVYQPPKDFTGEDSFRYRVYPDQNYNTYLEVIVKVKVN</sequence>
<comment type="caution">
    <text evidence="1">The sequence shown here is derived from an EMBL/GenBank/DDBJ whole genome shotgun (WGS) entry which is preliminary data.</text>
</comment>
<organism evidence="1 2">
    <name type="scientific">Xanthocytophaga flava</name>
    <dbReference type="NCBI Taxonomy" id="3048013"/>
    <lineage>
        <taxon>Bacteria</taxon>
        <taxon>Pseudomonadati</taxon>
        <taxon>Bacteroidota</taxon>
        <taxon>Cytophagia</taxon>
        <taxon>Cytophagales</taxon>
        <taxon>Rhodocytophagaceae</taxon>
        <taxon>Xanthocytophaga</taxon>
    </lineage>
</organism>
<proteinExistence type="predicted"/>